<accession>A0A420DQ57</accession>
<organism evidence="1 2">
    <name type="scientific">Sulfitobacter guttiformis</name>
    <dbReference type="NCBI Taxonomy" id="74349"/>
    <lineage>
        <taxon>Bacteria</taxon>
        <taxon>Pseudomonadati</taxon>
        <taxon>Pseudomonadota</taxon>
        <taxon>Alphaproteobacteria</taxon>
        <taxon>Rhodobacterales</taxon>
        <taxon>Roseobacteraceae</taxon>
        <taxon>Sulfitobacter</taxon>
    </lineage>
</organism>
<protein>
    <recommendedName>
        <fullName evidence="3">Peptide methionine sulfoxide reductase</fullName>
    </recommendedName>
</protein>
<dbReference type="EMBL" id="RAQK01000001">
    <property type="protein sequence ID" value="RKE96416.1"/>
    <property type="molecule type" value="Genomic_DNA"/>
</dbReference>
<gene>
    <name evidence="1" type="ORF">C8N30_0974</name>
</gene>
<keyword evidence="2" id="KW-1185">Reference proteome</keyword>
<proteinExistence type="predicted"/>
<evidence type="ECO:0000313" key="1">
    <source>
        <dbReference type="EMBL" id="RKE96416.1"/>
    </source>
</evidence>
<evidence type="ECO:0008006" key="3">
    <source>
        <dbReference type="Google" id="ProtNLM"/>
    </source>
</evidence>
<reference evidence="1 2" key="1">
    <citation type="submission" date="2018-09" db="EMBL/GenBank/DDBJ databases">
        <title>Genomic Encyclopedia of Archaeal and Bacterial Type Strains, Phase II (KMG-II): from individual species to whole genera.</title>
        <authorList>
            <person name="Goeker M."/>
        </authorList>
    </citation>
    <scope>NUCLEOTIDE SEQUENCE [LARGE SCALE GENOMIC DNA]</scope>
    <source>
        <strain evidence="1 2">DSM 11458</strain>
    </source>
</reference>
<evidence type="ECO:0000313" key="2">
    <source>
        <dbReference type="Proteomes" id="UP000284407"/>
    </source>
</evidence>
<dbReference type="AlphaFoldDB" id="A0A420DQ57"/>
<sequence>MRQSAPQGFAKALRAIPKGTSTGWMDGKRYTATRTDFNNGRSVKLVAEALDQSDYISLNFYDLQSGGQIAPCEMPPEKVIEFVDKYASLPEGAP</sequence>
<dbReference type="RefSeq" id="WP_232222836.1">
    <property type="nucleotide sequence ID" value="NZ_RAQK01000001.1"/>
</dbReference>
<name>A0A420DQ57_9RHOB</name>
<dbReference type="Proteomes" id="UP000284407">
    <property type="component" value="Unassembled WGS sequence"/>
</dbReference>
<comment type="caution">
    <text evidence="1">The sequence shown here is derived from an EMBL/GenBank/DDBJ whole genome shotgun (WGS) entry which is preliminary data.</text>
</comment>
<dbReference type="STRING" id="1443111.Z949_2974"/>